<feature type="domain" description="C2H2-type" evidence="8">
    <location>
        <begin position="432"/>
        <end position="461"/>
    </location>
</feature>
<evidence type="ECO:0000256" key="1">
    <source>
        <dbReference type="ARBA" id="ARBA00022723"/>
    </source>
</evidence>
<dbReference type="GO" id="GO:0000978">
    <property type="term" value="F:RNA polymerase II cis-regulatory region sequence-specific DNA binding"/>
    <property type="evidence" value="ECO:0007669"/>
    <property type="project" value="TreeGrafter"/>
</dbReference>
<keyword evidence="2" id="KW-0677">Repeat</keyword>
<dbReference type="PANTHER" id="PTHR19818">
    <property type="entry name" value="ZINC FINGER PROTEIN ZIC AND GLI"/>
    <property type="match status" value="1"/>
</dbReference>
<feature type="domain" description="C2H2-type" evidence="8">
    <location>
        <begin position="340"/>
        <end position="370"/>
    </location>
</feature>
<keyword evidence="3 5" id="KW-0863">Zinc-finger</keyword>
<dbReference type="PROSITE" id="PS50157">
    <property type="entry name" value="ZINC_FINGER_C2H2_2"/>
    <property type="match status" value="8"/>
</dbReference>
<dbReference type="OrthoDB" id="6077919at2759"/>
<evidence type="ECO:0000256" key="3">
    <source>
        <dbReference type="ARBA" id="ARBA00022771"/>
    </source>
</evidence>
<feature type="domain" description="C2H2-type" evidence="8">
    <location>
        <begin position="462"/>
        <end position="491"/>
    </location>
</feature>
<protein>
    <recommendedName>
        <fullName evidence="8">C2H2-type domain-containing protein</fullName>
    </recommendedName>
</protein>
<evidence type="ECO:0000313" key="10">
    <source>
        <dbReference type="Proteomes" id="UP000728032"/>
    </source>
</evidence>
<evidence type="ECO:0000256" key="6">
    <source>
        <dbReference type="SAM" id="Coils"/>
    </source>
</evidence>
<evidence type="ECO:0000256" key="4">
    <source>
        <dbReference type="ARBA" id="ARBA00022833"/>
    </source>
</evidence>
<organism evidence="9">
    <name type="scientific">Oppiella nova</name>
    <dbReference type="NCBI Taxonomy" id="334625"/>
    <lineage>
        <taxon>Eukaryota</taxon>
        <taxon>Metazoa</taxon>
        <taxon>Ecdysozoa</taxon>
        <taxon>Arthropoda</taxon>
        <taxon>Chelicerata</taxon>
        <taxon>Arachnida</taxon>
        <taxon>Acari</taxon>
        <taxon>Acariformes</taxon>
        <taxon>Sarcoptiformes</taxon>
        <taxon>Oribatida</taxon>
        <taxon>Brachypylina</taxon>
        <taxon>Oppioidea</taxon>
        <taxon>Oppiidae</taxon>
        <taxon>Oppiella</taxon>
    </lineage>
</organism>
<keyword evidence="4" id="KW-0862">Zinc</keyword>
<dbReference type="SMART" id="SM00355">
    <property type="entry name" value="ZnF_C2H2"/>
    <property type="match status" value="9"/>
</dbReference>
<name>A0A7R9LEB5_9ACAR</name>
<dbReference type="FunFam" id="3.30.160.60:FF:000125">
    <property type="entry name" value="Putative zinc finger protein 143"/>
    <property type="match status" value="1"/>
</dbReference>
<sequence>MDTSLVDNTDSAGREVMVTTDAVVDHTIQTQMGHELTANDTIVFGDGGAVNGQQPPLQTSPLDGGDGDQELRPNQRQSIAGVDDMPDLMDIDHNQCIGAQHNDTVVAIDAPETSDNHPKETMNSVTTKRVMRSPVKGGDDMSGGVGGGGDGQAVLPTMDRSLRSSHLREVQQLKTDIQKLKSELTQFRRQKTNVRLKNKRLNQLKAENEKLVNELLFSQKINEILVKFKEYFEERWATMGAGGIDSDQPLVELRNEYKNTLSERQTIAALNKNVDLKYKLYANEFSSKSSAGFVHKSTYESIIGKKSRGRPRKVDPQIDDLIGSTGGDAMVAAKRAKQSFKCSYDGCAYQCTRSKMLSEHINSAHTGDRPYACPMTDCNKSFARSNTLDVHLKSCHSDLRRYRCTWEGCNAALKTKLGLSIHLQRHSGEKQFRCEWPGCSYRGMTKQRLEIHVMNHTGERPYKCTWPGCEANFTSSDCLRSHQKSHSNNRPYRCDWPGCDSAFKANRALTIHKVIHTNEKAQPHGRQEVRVHKVIHTNEKVFRCIWEGCDFRCNRYHILATHRLSHTGGKKFGCSWPGCESKFDRRNKLEMHLMIHRGDKPHKCEWPGCEKRFVEKGNMRKHYNSVHAKA</sequence>
<feature type="domain" description="C2H2-type" evidence="8">
    <location>
        <begin position="602"/>
        <end position="630"/>
    </location>
</feature>
<dbReference type="GO" id="GO:0005634">
    <property type="term" value="C:nucleus"/>
    <property type="evidence" value="ECO:0007669"/>
    <property type="project" value="UniProtKB-ARBA"/>
</dbReference>
<dbReference type="GO" id="GO:0008270">
    <property type="term" value="F:zinc ion binding"/>
    <property type="evidence" value="ECO:0007669"/>
    <property type="project" value="UniProtKB-KW"/>
</dbReference>
<feature type="domain" description="C2H2-type" evidence="8">
    <location>
        <begin position="402"/>
        <end position="431"/>
    </location>
</feature>
<dbReference type="InterPro" id="IPR036236">
    <property type="entry name" value="Znf_C2H2_sf"/>
</dbReference>
<dbReference type="EMBL" id="OC915363">
    <property type="protein sequence ID" value="CAD7640088.1"/>
    <property type="molecule type" value="Genomic_DNA"/>
</dbReference>
<feature type="compositionally biased region" description="Polar residues" evidence="7">
    <location>
        <begin position="51"/>
        <end position="61"/>
    </location>
</feature>
<feature type="coiled-coil region" evidence="6">
    <location>
        <begin position="163"/>
        <end position="221"/>
    </location>
</feature>
<dbReference type="Proteomes" id="UP000728032">
    <property type="component" value="Unassembled WGS sequence"/>
</dbReference>
<dbReference type="SUPFAM" id="SSF57667">
    <property type="entry name" value="beta-beta-alpha zinc fingers"/>
    <property type="match status" value="7"/>
</dbReference>
<dbReference type="Pfam" id="PF00096">
    <property type="entry name" value="zf-C2H2"/>
    <property type="match status" value="2"/>
</dbReference>
<feature type="domain" description="C2H2-type" evidence="8">
    <location>
        <begin position="492"/>
        <end position="521"/>
    </location>
</feature>
<feature type="region of interest" description="Disordered" evidence="7">
    <location>
        <begin position="45"/>
        <end position="72"/>
    </location>
</feature>
<dbReference type="Gene3D" id="3.30.160.60">
    <property type="entry name" value="Classic Zinc Finger"/>
    <property type="match status" value="8"/>
</dbReference>
<dbReference type="GO" id="GO:0000981">
    <property type="term" value="F:DNA-binding transcription factor activity, RNA polymerase II-specific"/>
    <property type="evidence" value="ECO:0007669"/>
    <property type="project" value="TreeGrafter"/>
</dbReference>
<evidence type="ECO:0000256" key="5">
    <source>
        <dbReference type="PROSITE-ProRule" id="PRU00042"/>
    </source>
</evidence>
<feature type="domain" description="C2H2-type" evidence="8">
    <location>
        <begin position="572"/>
        <end position="601"/>
    </location>
</feature>
<evidence type="ECO:0000313" key="9">
    <source>
        <dbReference type="EMBL" id="CAD7640088.1"/>
    </source>
</evidence>
<dbReference type="GO" id="GO:0045944">
    <property type="term" value="P:positive regulation of transcription by RNA polymerase II"/>
    <property type="evidence" value="ECO:0007669"/>
    <property type="project" value="UniProtKB-ARBA"/>
</dbReference>
<evidence type="ECO:0000256" key="7">
    <source>
        <dbReference type="SAM" id="MobiDB-lite"/>
    </source>
</evidence>
<dbReference type="EMBL" id="CAJPVJ010000538">
    <property type="protein sequence ID" value="CAG2162792.1"/>
    <property type="molecule type" value="Genomic_DNA"/>
</dbReference>
<dbReference type="InterPro" id="IPR050329">
    <property type="entry name" value="GLI_C2H2-zinc-finger"/>
</dbReference>
<proteinExistence type="predicted"/>
<dbReference type="PROSITE" id="PS00028">
    <property type="entry name" value="ZINC_FINGER_C2H2_1"/>
    <property type="match status" value="8"/>
</dbReference>
<dbReference type="AlphaFoldDB" id="A0A7R9LEB5"/>
<reference evidence="9" key="1">
    <citation type="submission" date="2020-11" db="EMBL/GenBank/DDBJ databases">
        <authorList>
            <person name="Tran Van P."/>
        </authorList>
    </citation>
    <scope>NUCLEOTIDE SEQUENCE</scope>
</reference>
<accession>A0A7R9LEB5</accession>
<feature type="domain" description="C2H2-type" evidence="8">
    <location>
        <begin position="371"/>
        <end position="401"/>
    </location>
</feature>
<dbReference type="PANTHER" id="PTHR19818:SF139">
    <property type="entry name" value="PAIR-RULE PROTEIN ODD-PAIRED"/>
    <property type="match status" value="1"/>
</dbReference>
<keyword evidence="1" id="KW-0479">Metal-binding</keyword>
<evidence type="ECO:0000256" key="2">
    <source>
        <dbReference type="ARBA" id="ARBA00022737"/>
    </source>
</evidence>
<keyword evidence="6" id="KW-0175">Coiled coil</keyword>
<dbReference type="InterPro" id="IPR013087">
    <property type="entry name" value="Znf_C2H2_type"/>
</dbReference>
<evidence type="ECO:0000259" key="8">
    <source>
        <dbReference type="PROSITE" id="PS50157"/>
    </source>
</evidence>
<gene>
    <name evidence="9" type="ORF">ONB1V03_LOCUS2381</name>
</gene>
<keyword evidence="10" id="KW-1185">Reference proteome</keyword>